<comment type="similarity">
    <text evidence="1">Belongs to the LysR transcriptional regulatory family.</text>
</comment>
<dbReference type="PRINTS" id="PR00039">
    <property type="entry name" value="HTHLYSR"/>
</dbReference>
<keyword evidence="7" id="KW-1185">Reference proteome</keyword>
<comment type="caution">
    <text evidence="6">The sequence shown here is derived from an EMBL/GenBank/DDBJ whole genome shotgun (WGS) entry which is preliminary data.</text>
</comment>
<dbReference type="Pfam" id="PF00126">
    <property type="entry name" value="HTH_1"/>
    <property type="match status" value="1"/>
</dbReference>
<dbReference type="InterPro" id="IPR005119">
    <property type="entry name" value="LysR_subst-bd"/>
</dbReference>
<keyword evidence="2" id="KW-0805">Transcription regulation</keyword>
<organism evidence="6 7">
    <name type="scientific">Adlercreutzia shanghongiae</name>
    <dbReference type="NCBI Taxonomy" id="3111773"/>
    <lineage>
        <taxon>Bacteria</taxon>
        <taxon>Bacillati</taxon>
        <taxon>Actinomycetota</taxon>
        <taxon>Coriobacteriia</taxon>
        <taxon>Eggerthellales</taxon>
        <taxon>Eggerthellaceae</taxon>
        <taxon>Adlercreutzia</taxon>
    </lineage>
</organism>
<dbReference type="CDD" id="cd05466">
    <property type="entry name" value="PBP2_LTTR_substrate"/>
    <property type="match status" value="1"/>
</dbReference>
<dbReference type="PANTHER" id="PTHR30346:SF28">
    <property type="entry name" value="HTH-TYPE TRANSCRIPTIONAL REGULATOR CYNR"/>
    <property type="match status" value="1"/>
</dbReference>
<dbReference type="InterPro" id="IPR036390">
    <property type="entry name" value="WH_DNA-bd_sf"/>
</dbReference>
<proteinExistence type="inferred from homology"/>
<keyword evidence="4" id="KW-0804">Transcription</keyword>
<keyword evidence="3" id="KW-0238">DNA-binding</keyword>
<accession>A0ABU6IXR0</accession>
<dbReference type="SUPFAM" id="SSF46785">
    <property type="entry name" value="Winged helix' DNA-binding domain"/>
    <property type="match status" value="1"/>
</dbReference>
<dbReference type="InterPro" id="IPR000847">
    <property type="entry name" value="LysR_HTH_N"/>
</dbReference>
<dbReference type="Pfam" id="PF03466">
    <property type="entry name" value="LysR_substrate"/>
    <property type="match status" value="1"/>
</dbReference>
<evidence type="ECO:0000256" key="2">
    <source>
        <dbReference type="ARBA" id="ARBA00023015"/>
    </source>
</evidence>
<gene>
    <name evidence="6" type="ORF">VJ920_04130</name>
</gene>
<dbReference type="SUPFAM" id="SSF53850">
    <property type="entry name" value="Periplasmic binding protein-like II"/>
    <property type="match status" value="1"/>
</dbReference>
<feature type="domain" description="HTH lysR-type" evidence="5">
    <location>
        <begin position="8"/>
        <end position="55"/>
    </location>
</feature>
<dbReference type="PROSITE" id="PS50931">
    <property type="entry name" value="HTH_LYSR"/>
    <property type="match status" value="1"/>
</dbReference>
<name>A0ABU6IXR0_9ACTN</name>
<reference evidence="6 7" key="1">
    <citation type="submission" date="2024-01" db="EMBL/GenBank/DDBJ databases">
        <title>novel species in genus Adlercreutzia.</title>
        <authorList>
            <person name="Liu X."/>
        </authorList>
    </citation>
    <scope>NUCLEOTIDE SEQUENCE [LARGE SCALE GENOMIC DNA]</scope>
    <source>
        <strain evidence="6 7">R22</strain>
    </source>
</reference>
<evidence type="ECO:0000256" key="1">
    <source>
        <dbReference type="ARBA" id="ARBA00009437"/>
    </source>
</evidence>
<evidence type="ECO:0000313" key="7">
    <source>
        <dbReference type="Proteomes" id="UP001343724"/>
    </source>
</evidence>
<dbReference type="Gene3D" id="3.40.190.290">
    <property type="match status" value="1"/>
</dbReference>
<dbReference type="RefSeq" id="WP_326439353.1">
    <property type="nucleotide sequence ID" value="NZ_JAYMFH010000003.1"/>
</dbReference>
<dbReference type="Proteomes" id="UP001343724">
    <property type="component" value="Unassembled WGS sequence"/>
</dbReference>
<dbReference type="PANTHER" id="PTHR30346">
    <property type="entry name" value="TRANSCRIPTIONAL DUAL REGULATOR HCAR-RELATED"/>
    <property type="match status" value="1"/>
</dbReference>
<evidence type="ECO:0000313" key="6">
    <source>
        <dbReference type="EMBL" id="MEC4294493.1"/>
    </source>
</evidence>
<dbReference type="Gene3D" id="1.10.10.10">
    <property type="entry name" value="Winged helix-like DNA-binding domain superfamily/Winged helix DNA-binding domain"/>
    <property type="match status" value="1"/>
</dbReference>
<evidence type="ECO:0000256" key="4">
    <source>
        <dbReference type="ARBA" id="ARBA00023163"/>
    </source>
</evidence>
<dbReference type="InterPro" id="IPR036388">
    <property type="entry name" value="WH-like_DNA-bd_sf"/>
</dbReference>
<sequence length="301" mass="33906">MLDYSREFIVLAERLNYASAAEHLHMSTSALSRHIADLEQELGFPLFNRAPLSLTPAGQYYLESIDDLIGNLDRIIARGKEIASQDGRPFTIYMLPCRTAFSDIVYKAAAELRRRNPELATAICVDDRFLTTEEALLQHKADIGIVYDGSITSNEAIATVQYTQAPLSAWVCRANPLAQLESLSLEDLAPYAHPRSTNRQSQTATDSIAKLFQSHGIDLQMHFRNIVTRADFFLALRPDEFVVEFEEDADPLRLNPDLVQLHFDPPLMRPIFLAYLKGNSDPAIRQFVDCCLAFAQEGDQR</sequence>
<evidence type="ECO:0000259" key="5">
    <source>
        <dbReference type="PROSITE" id="PS50931"/>
    </source>
</evidence>
<dbReference type="EMBL" id="JAYMFH010000003">
    <property type="protein sequence ID" value="MEC4294493.1"/>
    <property type="molecule type" value="Genomic_DNA"/>
</dbReference>
<protein>
    <submittedName>
        <fullName evidence="6">LysR family transcriptional regulator</fullName>
    </submittedName>
</protein>
<evidence type="ECO:0000256" key="3">
    <source>
        <dbReference type="ARBA" id="ARBA00023125"/>
    </source>
</evidence>